<dbReference type="EMBL" id="LQMP01000035">
    <property type="protein sequence ID" value="KUO41884.1"/>
    <property type="molecule type" value="Genomic_DNA"/>
</dbReference>
<protein>
    <submittedName>
        <fullName evidence="1">Cytochrome B5</fullName>
    </submittedName>
</protein>
<keyword evidence="2" id="KW-0479">Metal-binding</keyword>
<feature type="binding site" evidence="2">
    <location>
        <position position="42"/>
    </location>
    <ligand>
        <name>heme b</name>
        <dbReference type="ChEBI" id="CHEBI:60344"/>
        <note>axial binding residue</note>
    </ligand>
    <ligandPart>
        <name>Fe</name>
        <dbReference type="ChEBI" id="CHEBI:18248"/>
    </ligandPart>
</feature>
<evidence type="ECO:0007829" key="2">
    <source>
        <dbReference type="PDB" id="6NZX"/>
    </source>
</evidence>
<organism evidence="1">
    <name type="scientific">Hadesarchaea archaeon YNP_N21</name>
    <dbReference type="NCBI Taxonomy" id="1776333"/>
    <lineage>
        <taxon>Archaea</taxon>
        <taxon>Methanobacteriati</taxon>
        <taxon>Candidatus Hadarchaeota</taxon>
        <taxon>Candidatus Hadarchaeia</taxon>
    </lineage>
</organism>
<proteinExistence type="evidence at protein level"/>
<dbReference type="PDB" id="6NZX">
    <property type="method" value="X-ray"/>
    <property type="resolution" value="1.90 A"/>
    <property type="chains" value="A=1-77"/>
</dbReference>
<evidence type="ECO:0000313" key="1">
    <source>
        <dbReference type="EMBL" id="KUO41884.1"/>
    </source>
</evidence>
<keyword evidence="2" id="KW-0408">Iron</keyword>
<sequence length="77" mass="8525">MRVFTKEELSRYNGKEGAPAYVAYNGKVYDVTGSFHWKGGKHHVLHDAGQDLTESIGRAPHTAELLEKFPVVGVLRG</sequence>
<reference evidence="2" key="2">
    <citation type="submission" date="2019-02" db="PDB data bank">
        <title>Hadesarchaea YNP_N21 cytochrome b5 domain protein (KUO41884.1).</title>
        <authorList>
            <person name="Teakel S.L."/>
            <person name="Marama M.S."/>
            <person name="Aragao D."/>
            <person name="Forwood J.K."/>
            <person name="Cahill M.A."/>
        </authorList>
    </citation>
    <scope>X-RAY CRYSTALLOGRAPHY (1.90 ANGSTROMS) OF 1-77 IN COMPLEX WITH HEME B</scope>
</reference>
<name>A0ACD6B9Y3_9ARCH</name>
<reference evidence="1" key="1">
    <citation type="journal article" date="2016" name="Nat. Microbiol.">
        <title>Genomic inference of the metabolism of cosmopolitan subsurface Archaea, Hadesarchaea.</title>
        <authorList>
            <person name="Baker B.J."/>
            <person name="Saw J.H."/>
            <person name="Lind A.E."/>
            <person name="Lazar C.S."/>
            <person name="Hinrichs K.-U."/>
            <person name="Teske A.P."/>
            <person name="Ettema T.J."/>
        </authorList>
    </citation>
    <scope>NUCLEOTIDE SEQUENCE</scope>
    <source>
        <strain evidence="1">YNP_N21</strain>
    </source>
</reference>
<gene>
    <name evidence="1" type="ORF">APU95_03975</name>
</gene>
<feature type="binding site" evidence="2">
    <location>
        <position position="46"/>
    </location>
    <ligand>
        <name>heme b</name>
        <dbReference type="ChEBI" id="CHEBI:60344"/>
        <note>covalent</note>
    </ligand>
</feature>
<comment type="caution">
    <text evidence="1">The sequence shown here is derived from an EMBL/GenBank/DDBJ whole genome shotgun (WGS) entry which is preliminary data.</text>
</comment>
<feature type="binding site" evidence="2">
    <location>
        <position position="61"/>
    </location>
    <ligand>
        <name>heme b</name>
        <dbReference type="ChEBI" id="CHEBI:60344"/>
        <note>axial binding residue</note>
    </ligand>
    <ligandPart>
        <name>Fe</name>
        <dbReference type="ChEBI" id="CHEBI:18248"/>
    </ligandPart>
</feature>
<keyword evidence="2" id="KW-0349">Heme</keyword>
<keyword evidence="2" id="KW-0002">3D-structure</keyword>
<accession>A0A147JZ41</accession>
<accession>A0ACD6B9Y3</accession>
<feature type="binding site" evidence="2">
    <location>
        <position position="68"/>
    </location>
    <ligand>
        <name>heme b</name>
        <dbReference type="ChEBI" id="CHEBI:60344"/>
    </ligand>
</feature>